<organism evidence="11 12">
    <name type="scientific">Aciduliprofundum boonei (strain DSM 19572 / T469)</name>
    <dbReference type="NCBI Taxonomy" id="439481"/>
    <lineage>
        <taxon>Archaea</taxon>
        <taxon>Methanobacteriati</taxon>
        <taxon>Thermoplasmatota</taxon>
        <taxon>DHVE2 group</taxon>
        <taxon>Candidatus Aciduliprofundum</taxon>
    </lineage>
</organism>
<dbReference type="InterPro" id="IPR010979">
    <property type="entry name" value="Ribosomal_uS13-like_H2TH"/>
</dbReference>
<evidence type="ECO:0000259" key="9">
    <source>
        <dbReference type="Pfam" id="PF02518"/>
    </source>
</evidence>
<feature type="binding site" evidence="7">
    <location>
        <position position="453"/>
    </location>
    <ligand>
        <name>ATP</name>
        <dbReference type="ChEBI" id="CHEBI:30616"/>
    </ligand>
</feature>
<comment type="similarity">
    <text evidence="7">Belongs to the TOP6B family.</text>
</comment>
<gene>
    <name evidence="7" type="primary">top6B</name>
    <name evidence="11" type="ordered locus">Aboo_0742</name>
</gene>
<dbReference type="Pfam" id="PF02518">
    <property type="entry name" value="HATPase_c"/>
    <property type="match status" value="1"/>
</dbReference>
<dbReference type="InterPro" id="IPR005734">
    <property type="entry name" value="TopoVI_B"/>
</dbReference>
<evidence type="ECO:0000256" key="1">
    <source>
        <dbReference type="ARBA" id="ARBA00022741"/>
    </source>
</evidence>
<dbReference type="InterPro" id="IPR036890">
    <property type="entry name" value="HATPase_C_sf"/>
</dbReference>
<dbReference type="InterPro" id="IPR020568">
    <property type="entry name" value="Ribosomal_Su5_D2-typ_SF"/>
</dbReference>
<evidence type="ECO:0000256" key="5">
    <source>
        <dbReference type="ARBA" id="ARBA00023235"/>
    </source>
</evidence>
<dbReference type="HAMAP" id="MF_00322">
    <property type="entry name" value="Top6B"/>
    <property type="match status" value="1"/>
</dbReference>
<evidence type="ECO:0000256" key="6">
    <source>
        <dbReference type="ARBA" id="ARBA00063696"/>
    </source>
</evidence>
<dbReference type="Gene3D" id="1.10.8.50">
    <property type="match status" value="1"/>
</dbReference>
<protein>
    <recommendedName>
        <fullName evidence="7">Type 2 DNA topoisomerase 6 subunit B</fullName>
        <ecNumber evidence="7">5.6.2.2</ecNumber>
    </recommendedName>
    <alternativeName>
        <fullName evidence="7">Type II DNA topoisomerase VI subunit B</fullName>
        <shortName evidence="7">TopoVI-B</shortName>
    </alternativeName>
</protein>
<evidence type="ECO:0000256" key="2">
    <source>
        <dbReference type="ARBA" id="ARBA00022840"/>
    </source>
</evidence>
<feature type="binding site" evidence="7">
    <location>
        <position position="94"/>
    </location>
    <ligand>
        <name>ATP</name>
        <dbReference type="ChEBI" id="CHEBI:30616"/>
    </ligand>
</feature>
<name>D3TDB6_ACIB4</name>
<dbReference type="SUPFAM" id="SSF54211">
    <property type="entry name" value="Ribosomal protein S5 domain 2-like"/>
    <property type="match status" value="1"/>
</dbReference>
<evidence type="ECO:0000256" key="4">
    <source>
        <dbReference type="ARBA" id="ARBA00023125"/>
    </source>
</evidence>
<reference evidence="11" key="1">
    <citation type="submission" date="2010-02" db="EMBL/GenBank/DDBJ databases">
        <title>Complete sequence of Aciduliprofundum boonei T469.</title>
        <authorList>
            <consortium name="US DOE Joint Genome Institute"/>
            <person name="Lucas S."/>
            <person name="Copeland A."/>
            <person name="Lapidus A."/>
            <person name="Cheng J.-F."/>
            <person name="Bruce D."/>
            <person name="Goodwin L."/>
            <person name="Pitluck S."/>
            <person name="Saunders E."/>
            <person name="Detter J.C."/>
            <person name="Han C."/>
            <person name="Tapia R."/>
            <person name="Land M."/>
            <person name="Hauser L."/>
            <person name="Kyrpides N."/>
            <person name="Mikhailova N."/>
            <person name="Flores G."/>
            <person name="Reysenbach A.-L."/>
            <person name="Woyke T."/>
        </authorList>
    </citation>
    <scope>NUCLEOTIDE SEQUENCE</scope>
    <source>
        <strain evidence="11">T469</strain>
    </source>
</reference>
<keyword evidence="5 7" id="KW-0413">Isomerase</keyword>
<dbReference type="InterPro" id="IPR015320">
    <property type="entry name" value="TopoVI_B_transducer"/>
</dbReference>
<dbReference type="Pfam" id="PF09239">
    <property type="entry name" value="Topo-VIb_trans"/>
    <property type="match status" value="1"/>
</dbReference>
<dbReference type="InterPro" id="IPR014721">
    <property type="entry name" value="Ribsml_uS5_D2-typ_fold_subgr"/>
</dbReference>
<evidence type="ECO:0000256" key="3">
    <source>
        <dbReference type="ARBA" id="ARBA00023029"/>
    </source>
</evidence>
<dbReference type="PANTHER" id="PTHR48444:SF1">
    <property type="entry name" value="DNA TOPOISOMERASE 6 SUBUNIT B"/>
    <property type="match status" value="1"/>
</dbReference>
<dbReference type="KEGG" id="abi:Aboo_0742"/>
<dbReference type="GO" id="GO:0003918">
    <property type="term" value="F:DNA topoisomerase type II (double strand cut, ATP-hydrolyzing) activity"/>
    <property type="evidence" value="ECO:0007669"/>
    <property type="project" value="UniProtKB-UniRule"/>
</dbReference>
<dbReference type="Proteomes" id="UP000001400">
    <property type="component" value="Chromosome"/>
</dbReference>
<dbReference type="Gene3D" id="3.30.565.10">
    <property type="entry name" value="Histidine kinase-like ATPase, C-terminal domain"/>
    <property type="match status" value="1"/>
</dbReference>
<dbReference type="EMBL" id="CP001941">
    <property type="protein sequence ID" value="ADD08551.1"/>
    <property type="molecule type" value="Genomic_DNA"/>
</dbReference>
<dbReference type="GO" id="GO:0003677">
    <property type="term" value="F:DNA binding"/>
    <property type="evidence" value="ECO:0007669"/>
    <property type="project" value="UniProtKB-UniRule"/>
</dbReference>
<dbReference type="InterPro" id="IPR003594">
    <property type="entry name" value="HATPase_dom"/>
</dbReference>
<dbReference type="SUPFAM" id="SSF55874">
    <property type="entry name" value="ATPase domain of HSP90 chaperone/DNA topoisomerase II/histidine kinase"/>
    <property type="match status" value="1"/>
</dbReference>
<dbReference type="GO" id="GO:0005524">
    <property type="term" value="F:ATP binding"/>
    <property type="evidence" value="ECO:0007669"/>
    <property type="project" value="UniProtKB-UniRule"/>
</dbReference>
<comment type="catalytic activity">
    <reaction evidence="7">
        <text>ATP-dependent breakage, passage and rejoining of double-stranded DNA.</text>
        <dbReference type="EC" id="5.6.2.2"/>
    </reaction>
</comment>
<feature type="region of interest" description="Disordered" evidence="8">
    <location>
        <begin position="644"/>
        <end position="663"/>
    </location>
</feature>
<evidence type="ECO:0000259" key="10">
    <source>
        <dbReference type="Pfam" id="PF09239"/>
    </source>
</evidence>
<dbReference type="EC" id="5.6.2.2" evidence="7"/>
<keyword evidence="2 7" id="KW-0067">ATP-binding</keyword>
<dbReference type="GO" id="GO:0006260">
    <property type="term" value="P:DNA replication"/>
    <property type="evidence" value="ECO:0007669"/>
    <property type="project" value="UniProtKB-UniRule"/>
</dbReference>
<feature type="domain" description="Histidine kinase/HSP90-like ATPase" evidence="9">
    <location>
        <begin position="54"/>
        <end position="139"/>
    </location>
</feature>
<evidence type="ECO:0000313" key="11">
    <source>
        <dbReference type="EMBL" id="ADD08551.1"/>
    </source>
</evidence>
<comment type="function">
    <text evidence="7">Relaxes both positive and negative superturns and exhibits a strong decatenase activity.</text>
</comment>
<dbReference type="GO" id="GO:0006265">
    <property type="term" value="P:DNA topological change"/>
    <property type="evidence" value="ECO:0007669"/>
    <property type="project" value="UniProtKB-UniRule"/>
</dbReference>
<dbReference type="HOGENOM" id="CLU_006403_0_0_2"/>
<dbReference type="FunFam" id="3.30.565.10:FF:000062">
    <property type="entry name" value="Type 2 DNA topoisomerase 6 subunit B"/>
    <property type="match status" value="1"/>
</dbReference>
<dbReference type="Gene3D" id="3.30.230.10">
    <property type="match status" value="1"/>
</dbReference>
<proteinExistence type="inferred from homology"/>
<dbReference type="NCBIfam" id="NF003218">
    <property type="entry name" value="PRK04184.1"/>
    <property type="match status" value="1"/>
</dbReference>
<sequence length="663" mass="75334">MEKYLNEYALLETGCAMGIAHRMAKKQREISVAEFFEKNKQILGFDSLTKALVVSVKEAVDNSLDACEEAEILPDIYVEIQNVSKDEYKIIVEDNGPGIIRRNIPLVFGKLLYGSRFHAIRQSRGQQGIGISAVVLYGQLTTGKPTRVISKIKEEEVAYEVLLTIDTKKNEPRVIKEIPKIWDREQGTRIEISIRARYVRGKQSVYEYLQQTAIVNPHAQITFVEPDGKKTIFKRATDKLPPPTREIKPHPHGIELGELLNMARNTKTYRLTSFLTNEFSRVSPKITEEICKKAYLYGDMRPQELSIEEAKRLLEAFKKVKLMAPPTDCLSPIGETLIKKGLKNVLGSLRPSFYAQPVTRTPKVYSGNPFVVEVGLVYGGELPKDQPVRILRFANRVPLLYQQGACVTTKAISSVDWRRYGLEQRGGQGIPVGPAIILVHVASTRVPFTSEAKEAIADVPEIREEIELALKSLGRQLRLYNVKKERKSKMTEKFFLVNKLLPEIARKSAEIVEKPIPPLEPVISKIMNVVWIDESVEKEEDKIKVNVRVANFTSKHQKFVLYGDYPLGNLIDTDGIAEEDYVKWDVDIEPVSYRHFYFTLKDADKYGETNYYVEGISPNIVIGAEPLPGDWNIKLSEIEEIVEDEDMENGEDVEEEFEVIDDE</sequence>
<dbReference type="SUPFAM" id="SSF46946">
    <property type="entry name" value="S13-like H2TH domain"/>
    <property type="match status" value="1"/>
</dbReference>
<dbReference type="CDD" id="cd00823">
    <property type="entry name" value="TopoIIB_Trans"/>
    <property type="match status" value="1"/>
</dbReference>
<evidence type="ECO:0000256" key="7">
    <source>
        <dbReference type="HAMAP-Rule" id="MF_00322"/>
    </source>
</evidence>
<feature type="binding site" evidence="7">
    <location>
        <position position="62"/>
    </location>
    <ligand>
        <name>ATP</name>
        <dbReference type="ChEBI" id="CHEBI:30616"/>
    </ligand>
</feature>
<accession>D3TDB6</accession>
<dbReference type="AlphaFoldDB" id="D3TDB6"/>
<dbReference type="PANTHER" id="PTHR48444">
    <property type="entry name" value="DNA TOPOISOMERASE 6 SUBUNIT B"/>
    <property type="match status" value="1"/>
</dbReference>
<feature type="domain" description="DNA topoisomerase VI subunit B transducer" evidence="10">
    <location>
        <begin position="325"/>
        <end position="493"/>
    </location>
</feature>
<keyword evidence="3 7" id="KW-0799">Topoisomerase</keyword>
<dbReference type="NCBIfam" id="TIGR01052">
    <property type="entry name" value="top6b"/>
    <property type="match status" value="1"/>
</dbReference>
<comment type="subunit">
    <text evidence="6 7">Homodimer. Heterotetramer of two Top6A and two Top6B chains.</text>
</comment>
<feature type="binding site" evidence="7">
    <location>
        <begin position="115"/>
        <end position="116"/>
    </location>
    <ligand>
        <name>ATP</name>
        <dbReference type="ChEBI" id="CHEBI:30616"/>
    </ligand>
</feature>
<dbReference type="Gene3D" id="6.10.20.80">
    <property type="match status" value="1"/>
</dbReference>
<keyword evidence="12" id="KW-1185">Reference proteome</keyword>
<dbReference type="Gene3D" id="2.60.40.2960">
    <property type="match status" value="1"/>
</dbReference>
<evidence type="ECO:0000256" key="8">
    <source>
        <dbReference type="SAM" id="MobiDB-lite"/>
    </source>
</evidence>
<evidence type="ECO:0000313" key="12">
    <source>
        <dbReference type="Proteomes" id="UP000001400"/>
    </source>
</evidence>
<feature type="binding site" evidence="7">
    <location>
        <begin position="125"/>
        <end position="132"/>
    </location>
    <ligand>
        <name>ATP</name>
        <dbReference type="ChEBI" id="CHEBI:30616"/>
    </ligand>
</feature>
<keyword evidence="4 7" id="KW-0238">DNA-binding</keyword>
<keyword evidence="1 7" id="KW-0547">Nucleotide-binding</keyword>